<dbReference type="EMBL" id="CAJNBK010000056">
    <property type="protein sequence ID" value="CAE6841626.1"/>
    <property type="molecule type" value="Genomic_DNA"/>
</dbReference>
<evidence type="ECO:0000313" key="1">
    <source>
        <dbReference type="EMBL" id="CAE6841626.1"/>
    </source>
</evidence>
<organism evidence="1 2">
    <name type="scientific">Paraburkholderia haematera</name>
    <dbReference type="NCBI Taxonomy" id="2793077"/>
    <lineage>
        <taxon>Bacteria</taxon>
        <taxon>Pseudomonadati</taxon>
        <taxon>Pseudomonadota</taxon>
        <taxon>Betaproteobacteria</taxon>
        <taxon>Burkholderiales</taxon>
        <taxon>Burkholderiaceae</taxon>
        <taxon>Paraburkholderia</taxon>
    </lineage>
</organism>
<proteinExistence type="predicted"/>
<evidence type="ECO:0000313" key="2">
    <source>
        <dbReference type="Proteomes" id="UP000672526"/>
    </source>
</evidence>
<reference evidence="1 2" key="1">
    <citation type="submission" date="2021-02" db="EMBL/GenBank/DDBJ databases">
        <authorList>
            <person name="Vanwijnsberghe S."/>
        </authorList>
    </citation>
    <scope>NUCLEOTIDE SEQUENCE [LARGE SCALE GENOMIC DNA]</scope>
    <source>
        <strain evidence="1 2">LMG 31837</strain>
    </source>
</reference>
<gene>
    <name evidence="1" type="ORF">R69888_06995</name>
</gene>
<comment type="caution">
    <text evidence="1">The sequence shown here is derived from an EMBL/GenBank/DDBJ whole genome shotgun (WGS) entry which is preliminary data.</text>
</comment>
<accession>A0ABN7N2N7</accession>
<sequence length="78" mass="8681">MLNCPADQFRIAEYAVEATLSRANECGEWRLPAETIVDFEALLVLYDSQLARAPLHEVLAAEQKIRTLLAGTTSSQFL</sequence>
<dbReference type="Proteomes" id="UP000672526">
    <property type="component" value="Unassembled WGS sequence"/>
</dbReference>
<name>A0ABN7N2N7_9BURK</name>
<keyword evidence="2" id="KW-1185">Reference proteome</keyword>
<protein>
    <submittedName>
        <fullName evidence="1">Uncharacterized protein</fullName>
    </submittedName>
</protein>